<dbReference type="Proteomes" id="UP000483362">
    <property type="component" value="Unassembled WGS sequence"/>
</dbReference>
<dbReference type="GO" id="GO:0003677">
    <property type="term" value="F:DNA binding"/>
    <property type="evidence" value="ECO:0007669"/>
    <property type="project" value="InterPro"/>
</dbReference>
<dbReference type="GO" id="GO:0006310">
    <property type="term" value="P:DNA recombination"/>
    <property type="evidence" value="ECO:0007669"/>
    <property type="project" value="UniProtKB-KW"/>
</dbReference>
<dbReference type="PROSITE" id="PS51898">
    <property type="entry name" value="TYR_RECOMBINASE"/>
    <property type="match status" value="1"/>
</dbReference>
<evidence type="ECO:0000256" key="1">
    <source>
        <dbReference type="ARBA" id="ARBA00023172"/>
    </source>
</evidence>
<evidence type="ECO:0000313" key="3">
    <source>
        <dbReference type="EMBL" id="MSS18318.1"/>
    </source>
</evidence>
<dbReference type="CDD" id="cd01185">
    <property type="entry name" value="INTN1_C_like"/>
    <property type="match status" value="1"/>
</dbReference>
<organism evidence="3 4">
    <name type="scientific">Sodaliphilus pleomorphus</name>
    <dbReference type="NCBI Taxonomy" id="2606626"/>
    <lineage>
        <taxon>Bacteria</taxon>
        <taxon>Pseudomonadati</taxon>
        <taxon>Bacteroidota</taxon>
        <taxon>Bacteroidia</taxon>
        <taxon>Bacteroidales</taxon>
        <taxon>Muribaculaceae</taxon>
        <taxon>Sodaliphilus</taxon>
    </lineage>
</organism>
<feature type="domain" description="Tyr recombinase" evidence="2">
    <location>
        <begin position="230"/>
        <end position="406"/>
    </location>
</feature>
<dbReference type="EMBL" id="VULT01000019">
    <property type="protein sequence ID" value="MSS18318.1"/>
    <property type="molecule type" value="Genomic_DNA"/>
</dbReference>
<dbReference type="PANTHER" id="PTHR30349">
    <property type="entry name" value="PHAGE INTEGRASE-RELATED"/>
    <property type="match status" value="1"/>
</dbReference>
<reference evidence="3 4" key="1">
    <citation type="submission" date="2019-08" db="EMBL/GenBank/DDBJ databases">
        <title>In-depth cultivation of the pig gut microbiome towards novel bacterial diversity and tailored functional studies.</title>
        <authorList>
            <person name="Wylensek D."/>
            <person name="Hitch T.C.A."/>
            <person name="Clavel T."/>
        </authorList>
    </citation>
    <scope>NUCLEOTIDE SEQUENCE [LARGE SCALE GENOMIC DNA]</scope>
    <source>
        <strain evidence="3 4">Oil-RF-744-WCA-WT-10</strain>
    </source>
</reference>
<dbReference type="InterPro" id="IPR011010">
    <property type="entry name" value="DNA_brk_join_enz"/>
</dbReference>
<evidence type="ECO:0000313" key="4">
    <source>
        <dbReference type="Proteomes" id="UP000483362"/>
    </source>
</evidence>
<dbReference type="AlphaFoldDB" id="A0A6L5XFQ2"/>
<keyword evidence="4" id="KW-1185">Reference proteome</keyword>
<dbReference type="RefSeq" id="WP_154327487.1">
    <property type="nucleotide sequence ID" value="NZ_CP045696.1"/>
</dbReference>
<dbReference type="Pfam" id="PF13102">
    <property type="entry name" value="Phage_int_SAM_5"/>
    <property type="match status" value="1"/>
</dbReference>
<comment type="caution">
    <text evidence="3">The sequence shown here is derived from an EMBL/GenBank/DDBJ whole genome shotgun (WGS) entry which is preliminary data.</text>
</comment>
<evidence type="ECO:0000259" key="2">
    <source>
        <dbReference type="PROSITE" id="PS51898"/>
    </source>
</evidence>
<dbReference type="InterPro" id="IPR050090">
    <property type="entry name" value="Tyrosine_recombinase_XerCD"/>
</dbReference>
<dbReference type="GO" id="GO:0015074">
    <property type="term" value="P:DNA integration"/>
    <property type="evidence" value="ECO:0007669"/>
    <property type="project" value="InterPro"/>
</dbReference>
<keyword evidence="1" id="KW-0233">DNA recombination</keyword>
<name>A0A6L5XFQ2_9BACT</name>
<dbReference type="Pfam" id="PF00589">
    <property type="entry name" value="Phage_integrase"/>
    <property type="match status" value="1"/>
</dbReference>
<dbReference type="InterPro" id="IPR013762">
    <property type="entry name" value="Integrase-like_cat_sf"/>
</dbReference>
<protein>
    <submittedName>
        <fullName evidence="3">Site-specific integrase</fullName>
    </submittedName>
</protein>
<accession>A0A6L5XFQ2</accession>
<dbReference type="Gene3D" id="1.10.443.10">
    <property type="entry name" value="Intergrase catalytic core"/>
    <property type="match status" value="1"/>
</dbReference>
<proteinExistence type="predicted"/>
<dbReference type="InterPro" id="IPR025269">
    <property type="entry name" value="SAM-like_dom"/>
</dbReference>
<gene>
    <name evidence="3" type="ORF">FYJ29_11190</name>
</gene>
<sequence length="413" mass="47590">MATKKNYRANNTYLIEGASGDNPKLFAQVLSDGRESLYLEFYLGYTEAVSKSGNTYKKVNRQTERLGLYLWQAPRTPIERQQNKETLALAKKIRYERGQELLESNEGYRLAKPKDIDFIAYFQSYIESYTKKDIRMIEIALHRFQDFLRDTAEYKKFQKHITPQQISREMMLTFTEYLQSRSIGEGARGIFARFKKVYKSCGVKYKFNYTEPFTDVDGKTISIKVDDNQLRKEILSLDEIAQLASTHYDNENPNIRRAFLFCLYTGLRFCDVKDLTFTNVDFANRLLKFEQNKTKGHSVNSGVVIPLDETHLKLIGEPSQPDNRGEVIFPLPSYEMCLKALKRWVKRAGISKHISWHCARHSFAVNILNNGANIKTVASLLGHSGLKHTEKYTRAVDSLKQQAIASLPALNID</sequence>
<dbReference type="SUPFAM" id="SSF56349">
    <property type="entry name" value="DNA breaking-rejoining enzymes"/>
    <property type="match status" value="1"/>
</dbReference>
<dbReference type="InterPro" id="IPR002104">
    <property type="entry name" value="Integrase_catalytic"/>
</dbReference>
<dbReference type="PANTHER" id="PTHR30349:SF64">
    <property type="entry name" value="PROPHAGE INTEGRASE INTD-RELATED"/>
    <property type="match status" value="1"/>
</dbReference>